<dbReference type="EMBL" id="JAAGOX010000022">
    <property type="protein sequence ID" value="NDW46081.1"/>
    <property type="molecule type" value="Genomic_DNA"/>
</dbReference>
<proteinExistence type="predicted"/>
<sequence length="125" mass="13967">MSELTLTKIRFRNSVWEGRIAGAPTTGKRPRIEVTHLDQPVDGVELVEGTDSTFWTLTVPVPEYAIADGVQTFLIRDVDADAKLGSFTIIAGESVPDDLRAEVELLRAELDMLKRAFRRHCLETL</sequence>
<reference evidence="1" key="1">
    <citation type="submission" date="2020-02" db="EMBL/GenBank/DDBJ databases">
        <title>Delineation of the pyrene-degrading pathway in Roseobacter clade bacteria by genomic analysis.</title>
        <authorList>
            <person name="Zhou H."/>
            <person name="Wang H."/>
        </authorList>
    </citation>
    <scope>NUCLEOTIDE SEQUENCE</scope>
    <source>
        <strain evidence="1">PrR005</strain>
    </source>
</reference>
<dbReference type="RefSeq" id="WP_164130834.1">
    <property type="nucleotide sequence ID" value="NZ_JAAGOX010000022.1"/>
</dbReference>
<name>A0A6B2NPM6_9RHOB</name>
<evidence type="ECO:0000313" key="1">
    <source>
        <dbReference type="EMBL" id="NDW46081.1"/>
    </source>
</evidence>
<dbReference type="AlphaFoldDB" id="A0A6B2NPM6"/>
<organism evidence="1">
    <name type="scientific">Ruegeria sp. PrR005</name>
    <dbReference type="NCBI Taxonomy" id="2706882"/>
    <lineage>
        <taxon>Bacteria</taxon>
        <taxon>Pseudomonadati</taxon>
        <taxon>Pseudomonadota</taxon>
        <taxon>Alphaproteobacteria</taxon>
        <taxon>Rhodobacterales</taxon>
        <taxon>Roseobacteraceae</taxon>
        <taxon>Ruegeria</taxon>
    </lineage>
</organism>
<accession>A0A6B2NPM6</accession>
<gene>
    <name evidence="1" type="ORF">G0P99_14025</name>
</gene>
<comment type="caution">
    <text evidence="1">The sequence shown here is derived from an EMBL/GenBank/DDBJ whole genome shotgun (WGS) entry which is preliminary data.</text>
</comment>
<protein>
    <submittedName>
        <fullName evidence="1">Uncharacterized protein</fullName>
    </submittedName>
</protein>